<feature type="region of interest" description="Disordered" evidence="1">
    <location>
        <begin position="486"/>
        <end position="508"/>
    </location>
</feature>
<feature type="region of interest" description="Disordered" evidence="1">
    <location>
        <begin position="527"/>
        <end position="585"/>
    </location>
</feature>
<organism evidence="2 3">
    <name type="scientific">Mycena venus</name>
    <dbReference type="NCBI Taxonomy" id="2733690"/>
    <lineage>
        <taxon>Eukaryota</taxon>
        <taxon>Fungi</taxon>
        <taxon>Dikarya</taxon>
        <taxon>Basidiomycota</taxon>
        <taxon>Agaricomycotina</taxon>
        <taxon>Agaricomycetes</taxon>
        <taxon>Agaricomycetidae</taxon>
        <taxon>Agaricales</taxon>
        <taxon>Marasmiineae</taxon>
        <taxon>Mycenaceae</taxon>
        <taxon>Mycena</taxon>
    </lineage>
</organism>
<name>A0A8H7CVQ7_9AGAR</name>
<dbReference type="OrthoDB" id="2870737at2759"/>
<feature type="compositionally biased region" description="Low complexity" evidence="1">
    <location>
        <begin position="557"/>
        <end position="567"/>
    </location>
</feature>
<dbReference type="EMBL" id="JACAZI010000011">
    <property type="protein sequence ID" value="KAF7349123.1"/>
    <property type="molecule type" value="Genomic_DNA"/>
</dbReference>
<accession>A0A8H7CVQ7</accession>
<sequence>MERHHCEAAISIYVPLDEEAVPIAIVIPKHQRPHTHPPPPPTKVPIQVRRLYEQAVRAYGTSMATVNKVEQAPSMIQIMGKAPGLVHPSLLNVATKQGIITALKRNEPGGDKSGWEGLFDLYKADQEKEPSDCYIHSFDFLPGRKPASAVITTFEPILLECVQWVRSLDQDTTFKRMKAGLLNEYELTAFFCPLNRLFTFGRIYMDAKDTDAFEFAWYRIHEAFFAATGKQLAFKAWDPEGWLITISGDMESAPWIGMARSFIKRMDAANRPTVDEFLMKVLRVCRRHAVEGLKKAVKPHVDEDQWKRFEGFVSLKTPQDVQEFSDWVFSLNITTITAWWNHKLNHKWILPGLLECLSGLSHEDWLTTPFTSNGNETQHHWTNSQTGIGLNARECILRAAKADRAVGEQFKASLESGVMTNSRNELSHRTARNTKRHTSAIQKAQQAHAGQKKIAELRAQLAIAVAEAKTSSSGVVHVTQRSKTKSLVASAHVKGSAPTRPKRPEKTATVQDELKGIEMMTAPEVGNLDGEGNPNLPELAGPVSEAVDVEDRPPPLSNNTLSPLSESGGRFPEEYREMYGDAEPA</sequence>
<dbReference type="AlphaFoldDB" id="A0A8H7CVQ7"/>
<evidence type="ECO:0000313" key="2">
    <source>
        <dbReference type="EMBL" id="KAF7349123.1"/>
    </source>
</evidence>
<reference evidence="2" key="1">
    <citation type="submission" date="2020-05" db="EMBL/GenBank/DDBJ databases">
        <title>Mycena genomes resolve the evolution of fungal bioluminescence.</title>
        <authorList>
            <person name="Tsai I.J."/>
        </authorList>
    </citation>
    <scope>NUCLEOTIDE SEQUENCE</scope>
    <source>
        <strain evidence="2">CCC161011</strain>
    </source>
</reference>
<comment type="caution">
    <text evidence="2">The sequence shown here is derived from an EMBL/GenBank/DDBJ whole genome shotgun (WGS) entry which is preliminary data.</text>
</comment>
<dbReference type="Proteomes" id="UP000620124">
    <property type="component" value="Unassembled WGS sequence"/>
</dbReference>
<evidence type="ECO:0000256" key="1">
    <source>
        <dbReference type="SAM" id="MobiDB-lite"/>
    </source>
</evidence>
<keyword evidence="3" id="KW-1185">Reference proteome</keyword>
<gene>
    <name evidence="2" type="ORF">MVEN_01434500</name>
</gene>
<protein>
    <submittedName>
        <fullName evidence="2">Uncharacterized protein</fullName>
    </submittedName>
</protein>
<evidence type="ECO:0000313" key="3">
    <source>
        <dbReference type="Proteomes" id="UP000620124"/>
    </source>
</evidence>
<proteinExistence type="predicted"/>